<keyword evidence="1" id="KW-0732">Signal</keyword>
<dbReference type="AlphaFoldDB" id="A0A6A7N5R4"/>
<keyword evidence="4" id="KW-1185">Reference proteome</keyword>
<accession>A0A6A7N5R4</accession>
<feature type="chain" id="PRO_5025601172" evidence="1">
    <location>
        <begin position="24"/>
        <end position="239"/>
    </location>
</feature>
<dbReference type="Pfam" id="PF07589">
    <property type="entry name" value="PEP-CTERM"/>
    <property type="match status" value="1"/>
</dbReference>
<dbReference type="RefSeq" id="WP_152839663.1">
    <property type="nucleotide sequence ID" value="NZ_WHUG01000008.1"/>
</dbReference>
<dbReference type="NCBIfam" id="NF038128">
    <property type="entry name" value="choice_anch_J"/>
    <property type="match status" value="1"/>
</dbReference>
<dbReference type="Gene3D" id="2.60.120.200">
    <property type="match status" value="1"/>
</dbReference>
<gene>
    <name evidence="3" type="ORF">GEV02_19915</name>
</gene>
<organism evidence="3 4">
    <name type="scientific">Rugamonas aquatica</name>
    <dbReference type="NCBI Taxonomy" id="2743357"/>
    <lineage>
        <taxon>Bacteria</taxon>
        <taxon>Pseudomonadati</taxon>
        <taxon>Pseudomonadota</taxon>
        <taxon>Betaproteobacteria</taxon>
        <taxon>Burkholderiales</taxon>
        <taxon>Oxalobacteraceae</taxon>
        <taxon>Telluria group</taxon>
        <taxon>Rugamonas</taxon>
    </lineage>
</organism>
<comment type="caution">
    <text evidence="3">The sequence shown here is derived from an EMBL/GenBank/DDBJ whole genome shotgun (WGS) entry which is preliminary data.</text>
</comment>
<dbReference type="Proteomes" id="UP000440498">
    <property type="component" value="Unassembled WGS sequence"/>
</dbReference>
<evidence type="ECO:0000256" key="1">
    <source>
        <dbReference type="SAM" id="SignalP"/>
    </source>
</evidence>
<sequence length="239" mass="24535">MAVSFKSAVISSLFLASVLSAGAASANALTENFDGGVPAGWTVVNNSDPLGSTDWFQGNPAVFGSYQGAANSYIGANFNNGAGVATISNWLILPTSTYHNGDTLSFYTRTVDGSSWPDRLEVRFSNVGGTNVGNTASSVGSFSSLLLSVNGGQDVGGYPEEWTKYSVTLSGLSGATSGAFAFHYSVEDGGPFGDNSNYIGIDSLSVTAVPEPSTYLMLGAGLGLVGLARKRKAKAEHAA</sequence>
<feature type="domain" description="Ice-binding protein C-terminal" evidence="2">
    <location>
        <begin position="208"/>
        <end position="232"/>
    </location>
</feature>
<feature type="signal peptide" evidence="1">
    <location>
        <begin position="1"/>
        <end position="23"/>
    </location>
</feature>
<proteinExistence type="predicted"/>
<dbReference type="NCBIfam" id="TIGR02595">
    <property type="entry name" value="PEP_CTERM"/>
    <property type="match status" value="1"/>
</dbReference>
<name>A0A6A7N5R4_9BURK</name>
<evidence type="ECO:0000313" key="4">
    <source>
        <dbReference type="Proteomes" id="UP000440498"/>
    </source>
</evidence>
<dbReference type="InterPro" id="IPR013424">
    <property type="entry name" value="Ice-binding_C"/>
</dbReference>
<dbReference type="EMBL" id="WHUG01000008">
    <property type="protein sequence ID" value="MQA40423.1"/>
    <property type="molecule type" value="Genomic_DNA"/>
</dbReference>
<protein>
    <submittedName>
        <fullName evidence="3">PEP-CTERM sorting domain-containing protein</fullName>
    </submittedName>
</protein>
<evidence type="ECO:0000313" key="3">
    <source>
        <dbReference type="EMBL" id="MQA40423.1"/>
    </source>
</evidence>
<reference evidence="3 4" key="1">
    <citation type="submission" date="2019-10" db="EMBL/GenBank/DDBJ databases">
        <title>Two novel species isolated from a subtropical stream in China.</title>
        <authorList>
            <person name="Lu H."/>
        </authorList>
    </citation>
    <scope>NUCLEOTIDE SEQUENCE [LARGE SCALE GENOMIC DNA]</scope>
    <source>
        <strain evidence="3 4">FT29W</strain>
    </source>
</reference>
<evidence type="ECO:0000259" key="2">
    <source>
        <dbReference type="Pfam" id="PF07589"/>
    </source>
</evidence>